<organism evidence="2 3">
    <name type="scientific">Trema orientale</name>
    <name type="common">Charcoal tree</name>
    <name type="synonym">Celtis orientalis</name>
    <dbReference type="NCBI Taxonomy" id="63057"/>
    <lineage>
        <taxon>Eukaryota</taxon>
        <taxon>Viridiplantae</taxon>
        <taxon>Streptophyta</taxon>
        <taxon>Embryophyta</taxon>
        <taxon>Tracheophyta</taxon>
        <taxon>Spermatophyta</taxon>
        <taxon>Magnoliopsida</taxon>
        <taxon>eudicotyledons</taxon>
        <taxon>Gunneridae</taxon>
        <taxon>Pentapetalae</taxon>
        <taxon>rosids</taxon>
        <taxon>fabids</taxon>
        <taxon>Rosales</taxon>
        <taxon>Cannabaceae</taxon>
        <taxon>Trema</taxon>
    </lineage>
</organism>
<keyword evidence="3" id="KW-1185">Reference proteome</keyword>
<evidence type="ECO:0000313" key="3">
    <source>
        <dbReference type="Proteomes" id="UP000237000"/>
    </source>
</evidence>
<keyword evidence="1" id="KW-0472">Membrane</keyword>
<dbReference type="Proteomes" id="UP000237000">
    <property type="component" value="Unassembled WGS sequence"/>
</dbReference>
<feature type="non-terminal residue" evidence="2">
    <location>
        <position position="1"/>
    </location>
</feature>
<proteinExistence type="predicted"/>
<keyword evidence="1" id="KW-1133">Transmembrane helix</keyword>
<comment type="caution">
    <text evidence="2">The sequence shown here is derived from an EMBL/GenBank/DDBJ whole genome shotgun (WGS) entry which is preliminary data.</text>
</comment>
<evidence type="ECO:0000256" key="1">
    <source>
        <dbReference type="SAM" id="Phobius"/>
    </source>
</evidence>
<dbReference type="AlphaFoldDB" id="A0A2P5EBX7"/>
<gene>
    <name evidence="2" type="ORF">TorRG33x02_211520</name>
</gene>
<dbReference type="InParanoid" id="A0A2P5EBX7"/>
<evidence type="ECO:0000313" key="2">
    <source>
        <dbReference type="EMBL" id="PON83043.1"/>
    </source>
</evidence>
<feature type="transmembrane region" description="Helical" evidence="1">
    <location>
        <begin position="43"/>
        <end position="69"/>
    </location>
</feature>
<dbReference type="OrthoDB" id="10378535at2759"/>
<reference evidence="3" key="1">
    <citation type="submission" date="2016-06" db="EMBL/GenBank/DDBJ databases">
        <title>Parallel loss of symbiosis genes in relatives of nitrogen-fixing non-legume Parasponia.</title>
        <authorList>
            <person name="Van Velzen R."/>
            <person name="Holmer R."/>
            <person name="Bu F."/>
            <person name="Rutten L."/>
            <person name="Van Zeijl A."/>
            <person name="Liu W."/>
            <person name="Santuari L."/>
            <person name="Cao Q."/>
            <person name="Sharma T."/>
            <person name="Shen D."/>
            <person name="Roswanjaya Y."/>
            <person name="Wardhani T."/>
            <person name="Kalhor M.S."/>
            <person name="Jansen J."/>
            <person name="Van den Hoogen J."/>
            <person name="Gungor B."/>
            <person name="Hartog M."/>
            <person name="Hontelez J."/>
            <person name="Verver J."/>
            <person name="Yang W.-C."/>
            <person name="Schijlen E."/>
            <person name="Repin R."/>
            <person name="Schilthuizen M."/>
            <person name="Schranz E."/>
            <person name="Heidstra R."/>
            <person name="Miyata K."/>
            <person name="Fedorova E."/>
            <person name="Kohlen W."/>
            <person name="Bisseling T."/>
            <person name="Smit S."/>
            <person name="Geurts R."/>
        </authorList>
    </citation>
    <scope>NUCLEOTIDE SEQUENCE [LARGE SCALE GENOMIC DNA]</scope>
    <source>
        <strain evidence="3">cv. RG33-2</strain>
    </source>
</reference>
<keyword evidence="1" id="KW-0812">Transmembrane</keyword>
<dbReference type="EMBL" id="JXTC01000184">
    <property type="protein sequence ID" value="PON83043.1"/>
    <property type="molecule type" value="Genomic_DNA"/>
</dbReference>
<name>A0A2P5EBX7_TREOI</name>
<feature type="transmembrane region" description="Helical" evidence="1">
    <location>
        <begin position="81"/>
        <end position="97"/>
    </location>
</feature>
<accession>A0A2P5EBX7</accession>
<protein>
    <submittedName>
        <fullName evidence="2">Uncharacterized protein</fullName>
    </submittedName>
</protein>
<sequence length="101" mass="11631">RVIYWNGSNPNRLKKEKICTKLGTSDAEGKNSNFSSSFTFSFLVIYTCICTSFLLLDHRNLLGIILSIFMHIVNKKGNKKLLNTWTLIFTLLIYFSLNLSF</sequence>